<dbReference type="NCBIfam" id="TIGR01625">
    <property type="entry name" value="YidE_YbjL_dupl"/>
    <property type="match status" value="2"/>
</dbReference>
<evidence type="ECO:0000256" key="4">
    <source>
        <dbReference type="ARBA" id="ARBA00022692"/>
    </source>
</evidence>
<feature type="transmembrane region" description="Helical" evidence="8">
    <location>
        <begin position="436"/>
        <end position="454"/>
    </location>
</feature>
<keyword evidence="2 8" id="KW-0813">Transport</keyword>
<feature type="transmembrane region" description="Helical" evidence="8">
    <location>
        <begin position="162"/>
        <end position="182"/>
    </location>
</feature>
<comment type="similarity">
    <text evidence="8">Belongs to the AAE transporter (TC 2.A.81) family. YidE subfamily.</text>
</comment>
<evidence type="ECO:0000256" key="1">
    <source>
        <dbReference type="ARBA" id="ARBA00004651"/>
    </source>
</evidence>
<dbReference type="SUPFAM" id="SSF116726">
    <property type="entry name" value="TrkA C-terminal domain-like"/>
    <property type="match status" value="2"/>
</dbReference>
<feature type="transmembrane region" description="Helical" evidence="8">
    <location>
        <begin position="93"/>
        <end position="115"/>
    </location>
</feature>
<reference evidence="10 11" key="1">
    <citation type="submission" date="2016-11" db="EMBL/GenBank/DDBJ databases">
        <title>Rahnella oryzae sp. nov., isolated from rice root.</title>
        <authorList>
            <person name="Zhang X.-X."/>
            <person name="Zhang J."/>
        </authorList>
    </citation>
    <scope>NUCLEOTIDE SEQUENCE [LARGE SCALE GENOMIC DNA]</scope>
    <source>
        <strain evidence="10 11">J11-6</strain>
    </source>
</reference>
<dbReference type="PANTHER" id="PTHR30445:SF3">
    <property type="entry name" value="TRANSPORT PROTEIN YIDE-RELATED"/>
    <property type="match status" value="1"/>
</dbReference>
<dbReference type="InterPro" id="IPR006512">
    <property type="entry name" value="YidE_YbjL"/>
</dbReference>
<evidence type="ECO:0000256" key="5">
    <source>
        <dbReference type="ARBA" id="ARBA00022737"/>
    </source>
</evidence>
<feature type="transmembrane region" description="Helical" evidence="8">
    <location>
        <begin position="67"/>
        <end position="86"/>
    </location>
</feature>
<evidence type="ECO:0000256" key="8">
    <source>
        <dbReference type="HAMAP-Rule" id="MF_01016"/>
    </source>
</evidence>
<evidence type="ECO:0000256" key="6">
    <source>
        <dbReference type="ARBA" id="ARBA00022989"/>
    </source>
</evidence>
<dbReference type="AlphaFoldDB" id="A0A1S8CFT6"/>
<dbReference type="GO" id="GO:0005886">
    <property type="term" value="C:plasma membrane"/>
    <property type="evidence" value="ECO:0007669"/>
    <property type="project" value="UniProtKB-SubCell"/>
</dbReference>
<dbReference type="GO" id="GO:0008324">
    <property type="term" value="F:monoatomic cation transmembrane transporter activity"/>
    <property type="evidence" value="ECO:0007669"/>
    <property type="project" value="InterPro"/>
</dbReference>
<keyword evidence="6 8" id="KW-1133">Transmembrane helix</keyword>
<keyword evidence="11" id="KW-1185">Reference proteome</keyword>
<dbReference type="Gene3D" id="3.30.70.1450">
    <property type="entry name" value="Regulator of K+ conductance, C-terminal domain"/>
    <property type="match status" value="2"/>
</dbReference>
<evidence type="ECO:0000256" key="7">
    <source>
        <dbReference type="ARBA" id="ARBA00023136"/>
    </source>
</evidence>
<evidence type="ECO:0000313" key="11">
    <source>
        <dbReference type="Proteomes" id="UP000216021"/>
    </source>
</evidence>
<dbReference type="STRING" id="2034155.BMI79_19085"/>
<organism evidence="10 11">
    <name type="scientific">Serratia oryzae</name>
    <dbReference type="NCBI Taxonomy" id="2034155"/>
    <lineage>
        <taxon>Bacteria</taxon>
        <taxon>Pseudomonadati</taxon>
        <taxon>Pseudomonadota</taxon>
        <taxon>Gammaproteobacteria</taxon>
        <taxon>Enterobacterales</taxon>
        <taxon>Yersiniaceae</taxon>
        <taxon>Serratia</taxon>
    </lineage>
</organism>
<dbReference type="Pfam" id="PF02080">
    <property type="entry name" value="TrkA_C"/>
    <property type="match status" value="1"/>
</dbReference>
<dbReference type="InterPro" id="IPR023018">
    <property type="entry name" value="Transpt_YidE_put"/>
</dbReference>
<dbReference type="RefSeq" id="WP_076943821.1">
    <property type="nucleotide sequence ID" value="NZ_MOXD01000013.1"/>
</dbReference>
<feature type="transmembrane region" description="Helical" evidence="8">
    <location>
        <begin position="396"/>
        <end position="415"/>
    </location>
</feature>
<proteinExistence type="inferred from homology"/>
<dbReference type="PANTHER" id="PTHR30445">
    <property type="entry name" value="K(+)_H(+) ANTIPORTER SUBUNIT KHTT"/>
    <property type="match status" value="1"/>
</dbReference>
<protein>
    <recommendedName>
        <fullName evidence="8">Putative transport protein BMI79_19085</fullName>
    </recommendedName>
</protein>
<feature type="transmembrane region" description="Helical" evidence="8">
    <location>
        <begin position="6"/>
        <end position="22"/>
    </location>
</feature>
<comment type="subcellular location">
    <subcellularLocation>
        <location evidence="1 8">Cell membrane</location>
        <topology evidence="1 8">Multi-pass membrane protein</topology>
    </subcellularLocation>
</comment>
<keyword evidence="5" id="KW-0677">Repeat</keyword>
<keyword evidence="7 8" id="KW-0472">Membrane</keyword>
<feature type="domain" description="RCK C-terminal" evidence="9">
    <location>
        <begin position="278"/>
        <end position="360"/>
    </location>
</feature>
<keyword evidence="3 8" id="KW-1003">Cell membrane</keyword>
<feature type="domain" description="RCK C-terminal" evidence="9">
    <location>
        <begin position="191"/>
        <end position="275"/>
    </location>
</feature>
<sequence length="551" mass="58726">MSDIALTVSMLALVAILGLWIGNWKVYGVGLGIGGVLFGGIIVGHFAQTYQVSLNGDMLHFIQEFGLILFVYTIGIQVGPGFFSSLRVSGLRLNGFAILLVLVGGVVAAIVHKLFAVPLPIILGVFSGAVTNTPALGAGQQILTDLGSDPDLVNRMGMGYAMAYPFGICGILLVMWLIRLFFRINIDKEAREFESSLGNSELLQTMNVAVRNPNLHGMAIKNVPLLNGDDIICSRLKRGDLLMVPAPQEKLELGDYLHLVGKREQLENARLVIGEEVDVSLSTQGTALQVVRAVVTNEKVLGKKIRDLNLKQKYDVVISRLNRSGVELVAGSNVTLQFGDILNLVGRPEAIEAVAAIVGNAKQKLQQVQMLPVFIGIGLGVLLGSIPLFIPGFPAALRLGLAGGPLVVALILGRIGSIGKLYWFMPPSANLALRELGIVLFLAVVGLKSGGNFIETLLHGEGMAWVGYGVLITSIPLITVGVLARVVGKMNYLTLSGMLAGSMTDPPALAFANGLHPTCGAAALSYATVYPLAMFLRIMSPQLLAVLFWTM</sequence>
<dbReference type="InterPro" id="IPR006037">
    <property type="entry name" value="RCK_C"/>
</dbReference>
<comment type="caution">
    <text evidence="10">The sequence shown here is derived from an EMBL/GenBank/DDBJ whole genome shotgun (WGS) entry which is preliminary data.</text>
</comment>
<keyword evidence="4 8" id="KW-0812">Transmembrane</keyword>
<dbReference type="PROSITE" id="PS51202">
    <property type="entry name" value="RCK_C"/>
    <property type="match status" value="2"/>
</dbReference>
<dbReference type="Pfam" id="PF06826">
    <property type="entry name" value="Asp-Al_Ex"/>
    <property type="match status" value="2"/>
</dbReference>
<accession>A0A1S8CFT6</accession>
<evidence type="ECO:0000256" key="2">
    <source>
        <dbReference type="ARBA" id="ARBA00022448"/>
    </source>
</evidence>
<feature type="transmembrane region" description="Helical" evidence="8">
    <location>
        <begin position="370"/>
        <end position="390"/>
    </location>
</feature>
<feature type="transmembrane region" description="Helical" evidence="8">
    <location>
        <begin position="466"/>
        <end position="487"/>
    </location>
</feature>
<dbReference type="Proteomes" id="UP000216021">
    <property type="component" value="Unassembled WGS sequence"/>
</dbReference>
<gene>
    <name evidence="10" type="ORF">BMI79_19085</name>
</gene>
<feature type="transmembrane region" description="Helical" evidence="8">
    <location>
        <begin position="29"/>
        <end position="47"/>
    </location>
</feature>
<name>A0A1S8CFT6_9GAMM</name>
<dbReference type="InterPro" id="IPR036721">
    <property type="entry name" value="RCK_C_sf"/>
</dbReference>
<dbReference type="NCBIfam" id="NF003007">
    <property type="entry name" value="PRK03818.1"/>
    <property type="match status" value="1"/>
</dbReference>
<dbReference type="GO" id="GO:0006813">
    <property type="term" value="P:potassium ion transport"/>
    <property type="evidence" value="ECO:0007669"/>
    <property type="project" value="InterPro"/>
</dbReference>
<dbReference type="InterPro" id="IPR050144">
    <property type="entry name" value="AAE_transporter"/>
</dbReference>
<dbReference type="EMBL" id="MOXD01000013">
    <property type="protein sequence ID" value="OMQ20289.1"/>
    <property type="molecule type" value="Genomic_DNA"/>
</dbReference>
<dbReference type="HAMAP" id="MF_01016">
    <property type="entry name" value="YidE"/>
    <property type="match status" value="1"/>
</dbReference>
<comment type="caution">
    <text evidence="8">Lacks conserved residue(s) required for the propagation of feature annotation.</text>
</comment>
<dbReference type="OrthoDB" id="5166626at2"/>
<evidence type="ECO:0000259" key="9">
    <source>
        <dbReference type="PROSITE" id="PS51202"/>
    </source>
</evidence>
<evidence type="ECO:0000256" key="3">
    <source>
        <dbReference type="ARBA" id="ARBA00022475"/>
    </source>
</evidence>
<evidence type="ECO:0000313" key="10">
    <source>
        <dbReference type="EMBL" id="OMQ20289.1"/>
    </source>
</evidence>